<dbReference type="GO" id="GO:0016740">
    <property type="term" value="F:transferase activity"/>
    <property type="evidence" value="ECO:0007669"/>
    <property type="project" value="UniProtKB-KW"/>
</dbReference>
<feature type="binding site" evidence="3">
    <location>
        <position position="51"/>
    </location>
    <ligand>
        <name>substrate</name>
    </ligand>
</feature>
<evidence type="ECO:0000256" key="1">
    <source>
        <dbReference type="ARBA" id="ARBA00022679"/>
    </source>
</evidence>
<dbReference type="Gene3D" id="3.40.1180.10">
    <property type="entry name" value="Decaprenyl diphosphate synthase-like"/>
    <property type="match status" value="1"/>
</dbReference>
<keyword evidence="1 3" id="KW-0808">Transferase</keyword>
<feature type="active site" description="Proton acceptor" evidence="3">
    <location>
        <position position="82"/>
    </location>
</feature>
<name>A0ABQ4EZK8_9ACTN</name>
<dbReference type="CDD" id="cd00475">
    <property type="entry name" value="Cis_IPPS"/>
    <property type="match status" value="1"/>
</dbReference>
<organism evidence="4 5">
    <name type="scientific">Plantactinospora mayteni</name>
    <dbReference type="NCBI Taxonomy" id="566021"/>
    <lineage>
        <taxon>Bacteria</taxon>
        <taxon>Bacillati</taxon>
        <taxon>Actinomycetota</taxon>
        <taxon>Actinomycetes</taxon>
        <taxon>Micromonosporales</taxon>
        <taxon>Micromonosporaceae</taxon>
        <taxon>Plantactinospora</taxon>
    </lineage>
</organism>
<dbReference type="InterPro" id="IPR018520">
    <property type="entry name" value="UPP_synth-like_CS"/>
</dbReference>
<feature type="binding site" evidence="3">
    <location>
        <position position="208"/>
    </location>
    <ligand>
        <name>substrate</name>
    </ligand>
</feature>
<dbReference type="Pfam" id="PF01255">
    <property type="entry name" value="Prenyltransf"/>
    <property type="match status" value="1"/>
</dbReference>
<comment type="caution">
    <text evidence="3">Lacks conserved residue(s) required for the propagation of feature annotation.</text>
</comment>
<feature type="binding site" evidence="3">
    <location>
        <position position="33"/>
    </location>
    <ligand>
        <name>Mg(2+)</name>
        <dbReference type="ChEBI" id="CHEBI:18420"/>
    </ligand>
</feature>
<dbReference type="EMBL" id="BONX01000049">
    <property type="protein sequence ID" value="GIH00090.1"/>
    <property type="molecule type" value="Genomic_DNA"/>
</dbReference>
<evidence type="ECO:0000256" key="3">
    <source>
        <dbReference type="HAMAP-Rule" id="MF_01139"/>
    </source>
</evidence>
<evidence type="ECO:0000256" key="2">
    <source>
        <dbReference type="ARBA" id="ARBA00038453"/>
    </source>
</evidence>
<comment type="function">
    <text evidence="3">Catalyzes the condensation of isopentenyl diphosphate (IPP) with allylic pyrophosphates generating different type of terpenoids.</text>
</comment>
<protein>
    <recommendedName>
        <fullName evidence="3">Isoprenyl transferase</fullName>
        <ecNumber evidence="3">2.5.1.-</ecNumber>
    </recommendedName>
</protein>
<keyword evidence="5" id="KW-1185">Reference proteome</keyword>
<keyword evidence="3" id="KW-0479">Metal-binding</keyword>
<accession>A0ABQ4EZK8</accession>
<sequence length="259" mass="29612">MIFRNALYRLYVRRLRAQLVTRSLPRHVAMVMDGNRRWARKQGFENPSVGHRYGGEHVDEVLGWCADLGIEHVTIFVASTDNLRKRPSDEVRYLMEEVVERIVAARLAERPGRWRLHLAGRLDALPDSTRHALKLARDATADRGARFHLTIAVGYDGRAEVVDAIRSLLDQAARAGTTPTELAQRLTAEDIAAHLYTQGQPDPDLIIRTSGEQRMSGFLLWQAAYSELYFCDAYWPGFRYVDFLRALRSYAARQRRFGA</sequence>
<dbReference type="InterPro" id="IPR001441">
    <property type="entry name" value="UPP_synth-like"/>
</dbReference>
<feature type="binding site" evidence="3">
    <location>
        <begin position="34"/>
        <end position="37"/>
    </location>
    <ligand>
        <name>substrate</name>
    </ligand>
</feature>
<feature type="binding site" evidence="3">
    <location>
        <begin position="79"/>
        <end position="81"/>
    </location>
    <ligand>
        <name>substrate</name>
    </ligand>
</feature>
<keyword evidence="3" id="KW-0460">Magnesium</keyword>
<evidence type="ECO:0000313" key="4">
    <source>
        <dbReference type="EMBL" id="GIH00090.1"/>
    </source>
</evidence>
<evidence type="ECO:0000313" key="5">
    <source>
        <dbReference type="Proteomes" id="UP000621500"/>
    </source>
</evidence>
<feature type="binding site" evidence="3">
    <location>
        <begin position="214"/>
        <end position="216"/>
    </location>
    <ligand>
        <name>substrate</name>
    </ligand>
</feature>
<feature type="binding site" evidence="3">
    <location>
        <position position="86"/>
    </location>
    <ligand>
        <name>substrate</name>
    </ligand>
</feature>
<dbReference type="SUPFAM" id="SSF64005">
    <property type="entry name" value="Undecaprenyl diphosphate synthase"/>
    <property type="match status" value="1"/>
</dbReference>
<dbReference type="HAMAP" id="MF_01139">
    <property type="entry name" value="ISPT"/>
    <property type="match status" value="1"/>
</dbReference>
<reference evidence="4 5" key="1">
    <citation type="submission" date="2021-01" db="EMBL/GenBank/DDBJ databases">
        <title>Whole genome shotgun sequence of Plantactinospora mayteni NBRC 109088.</title>
        <authorList>
            <person name="Komaki H."/>
            <person name="Tamura T."/>
        </authorList>
    </citation>
    <scope>NUCLEOTIDE SEQUENCE [LARGE SCALE GENOMIC DNA]</scope>
    <source>
        <strain evidence="4 5">NBRC 109088</strain>
    </source>
</reference>
<dbReference type="PANTHER" id="PTHR10291">
    <property type="entry name" value="DEHYDRODOLICHYL DIPHOSPHATE SYNTHASE FAMILY MEMBER"/>
    <property type="match status" value="1"/>
</dbReference>
<dbReference type="Proteomes" id="UP000621500">
    <property type="component" value="Unassembled WGS sequence"/>
</dbReference>
<dbReference type="NCBIfam" id="TIGR00055">
    <property type="entry name" value="uppS"/>
    <property type="match status" value="1"/>
</dbReference>
<comment type="cofactor">
    <cofactor evidence="3">
        <name>Mg(2+)</name>
        <dbReference type="ChEBI" id="CHEBI:18420"/>
    </cofactor>
    <text evidence="3">Binds 2 magnesium ions per subunit.</text>
</comment>
<feature type="binding site" evidence="3">
    <location>
        <position position="227"/>
    </location>
    <ligand>
        <name>Mg(2+)</name>
        <dbReference type="ChEBI" id="CHEBI:18420"/>
    </ligand>
</feature>
<comment type="caution">
    <text evidence="4">The sequence shown here is derived from an EMBL/GenBank/DDBJ whole genome shotgun (WGS) entry which is preliminary data.</text>
</comment>
<feature type="active site" evidence="3">
    <location>
        <position position="33"/>
    </location>
</feature>
<dbReference type="PANTHER" id="PTHR10291:SF43">
    <property type="entry name" value="DEHYDRODOLICHYL DIPHOSPHATE SYNTHASE COMPLEX SUBUNIT DHDDS"/>
    <property type="match status" value="1"/>
</dbReference>
<gene>
    <name evidence="4" type="ORF">Pma05_66620</name>
</gene>
<proteinExistence type="inferred from homology"/>
<feature type="binding site" evidence="3">
    <location>
        <position position="38"/>
    </location>
    <ligand>
        <name>substrate</name>
    </ligand>
</feature>
<comment type="similarity">
    <text evidence="2">Belongs to the UPP synthase family. Z-FPP synthase subfamily.</text>
</comment>
<dbReference type="EC" id="2.5.1.-" evidence="3"/>
<dbReference type="RefSeq" id="WP_203861404.1">
    <property type="nucleotide sequence ID" value="NZ_BAAAZQ010000021.1"/>
</dbReference>
<dbReference type="PROSITE" id="PS01066">
    <property type="entry name" value="UPP_SYNTHASE"/>
    <property type="match status" value="1"/>
</dbReference>
<dbReference type="InterPro" id="IPR036424">
    <property type="entry name" value="UPP_synth-like_sf"/>
</dbReference>
<comment type="subunit">
    <text evidence="3">Homodimer.</text>
</comment>